<dbReference type="EMBL" id="CP034543">
    <property type="protein sequence ID" value="AZQ42027.1"/>
    <property type="molecule type" value="Genomic_DNA"/>
</dbReference>
<keyword evidence="1" id="KW-0175">Coiled coil</keyword>
<feature type="domain" description="MobA/VirD2-like nuclease" evidence="2">
    <location>
        <begin position="53"/>
        <end position="183"/>
    </location>
</feature>
<reference evidence="6" key="1">
    <citation type="submission" date="2018-12" db="EMBL/GenBank/DDBJ databases">
        <title>Genome sequencing of Streptococcus sp. KCOM 2412 (= ChDC F135).</title>
        <authorList>
            <person name="Kook J.-K."/>
            <person name="Park S.-N."/>
            <person name="Lim Y.K."/>
        </authorList>
    </citation>
    <scope>NUCLEOTIDE SEQUENCE [LARGE SCALE GENOMIC DNA]</scope>
    <source>
        <strain evidence="6">KCOM 2412</strain>
    </source>
</reference>
<dbReference type="Proteomes" id="UP000272924">
    <property type="component" value="Chromosome"/>
</dbReference>
<dbReference type="Pfam" id="PF11083">
    <property type="entry name" value="Relaxase_C"/>
    <property type="match status" value="1"/>
</dbReference>
<evidence type="ECO:0000313" key="5">
    <source>
        <dbReference type="EMBL" id="AZQ42027.1"/>
    </source>
</evidence>
<dbReference type="InterPro" id="IPR021112">
    <property type="entry name" value="LtrB_C"/>
</dbReference>
<dbReference type="InterPro" id="IPR005094">
    <property type="entry name" value="Endonuclease_MobA/VirD2"/>
</dbReference>
<evidence type="ECO:0000259" key="2">
    <source>
        <dbReference type="Pfam" id="PF03432"/>
    </source>
</evidence>
<dbReference type="AlphaFoldDB" id="A0A3S9MSB3"/>
<proteinExistence type="predicted"/>
<feature type="coiled-coil region" evidence="1">
    <location>
        <begin position="434"/>
        <end position="461"/>
    </location>
</feature>
<dbReference type="Pfam" id="PF20874">
    <property type="entry name" value="Relaxase_M"/>
    <property type="match status" value="1"/>
</dbReference>
<keyword evidence="6" id="KW-1185">Reference proteome</keyword>
<sequence>MVAIKPPIQIKMQGNLKQAVQYILNSKKTTIKSISEIEENFPIVIKNGEHCIQLVSGHQITDVSIADEEMIMTKRLAAIEKGDDDFKEIYSGKQVLAHHIIQSFSPDDHLTPEQVHEIGRRTMLEFTGGDYEFVIATHVDKNHLHNHIIVNTTNSVTMKKMRWQKNTLKKLRAISDKQADLYGAKIIQPTMKNSHKKYAAWRRQNNFRFEIKERLDFLLKQSISMEDFKMKAKALDVQIDFSGKYVKYRLLTPLDGKLQERNTRDDTLSKKGIYSLENIQKRIRLNQVVYDVSEIRERYQNEKEKTEIDFELKLEVEAWQVESETTNGIYLQMDYGVFNSGTILIPAHKVDKLENGNYHIFLKEKDYFYLMNPDHSEKNRYMMGTTVAKQLAKQNGQVIVTKNPYISSMKELIQEFNFLVDHDVRNGKQFDELEERFNQKIKETDQELKKLDDRLVQLRKIEGGFLSLETDPENSLVASRLLEELVKPGTKREDIQQLIQQLTIEKGVLKEHFEDTLKNYTNYQEVKQNVLTRKELSKSGQEKGKEI</sequence>
<dbReference type="RefSeq" id="WP_126467292.1">
    <property type="nucleotide sequence ID" value="NZ_CP034543.1"/>
</dbReference>
<feature type="domain" description="Group II intron-interrupted relaxase LtrB central" evidence="4">
    <location>
        <begin position="310"/>
        <end position="392"/>
    </location>
</feature>
<gene>
    <name evidence="5" type="ORF">EHW89_05950</name>
</gene>
<dbReference type="InterPro" id="IPR048299">
    <property type="entry name" value="LtrB_central"/>
</dbReference>
<feature type="domain" description="Group II intron-interrupted relaxase LtrB C-terminal" evidence="3">
    <location>
        <begin position="407"/>
        <end position="528"/>
    </location>
</feature>
<dbReference type="Pfam" id="PF03432">
    <property type="entry name" value="Relaxase"/>
    <property type="match status" value="1"/>
</dbReference>
<accession>A0A3S9MSB3</accession>
<evidence type="ECO:0000259" key="3">
    <source>
        <dbReference type="Pfam" id="PF11083"/>
    </source>
</evidence>
<dbReference type="KEGG" id="spei:EHW89_05950"/>
<evidence type="ECO:0000256" key="1">
    <source>
        <dbReference type="SAM" id="Coils"/>
    </source>
</evidence>
<protein>
    <submittedName>
        <fullName evidence="5">Relaxase</fullName>
    </submittedName>
</protein>
<evidence type="ECO:0000313" key="6">
    <source>
        <dbReference type="Proteomes" id="UP000272924"/>
    </source>
</evidence>
<organism evidence="5 6">
    <name type="scientific">Streptococcus periodonticum</name>
    <dbReference type="NCBI Taxonomy" id="2490633"/>
    <lineage>
        <taxon>Bacteria</taxon>
        <taxon>Bacillati</taxon>
        <taxon>Bacillota</taxon>
        <taxon>Bacilli</taxon>
        <taxon>Lactobacillales</taxon>
        <taxon>Streptococcaceae</taxon>
        <taxon>Streptococcus</taxon>
    </lineage>
</organism>
<evidence type="ECO:0000259" key="4">
    <source>
        <dbReference type="Pfam" id="PF20874"/>
    </source>
</evidence>
<name>A0A3S9MSB3_9STRE</name>